<dbReference type="SMART" id="SM00192">
    <property type="entry name" value="LDLa"/>
    <property type="match status" value="1"/>
</dbReference>
<dbReference type="InterPro" id="IPR001314">
    <property type="entry name" value="Peptidase_S1A"/>
</dbReference>
<dbReference type="CDD" id="cd00190">
    <property type="entry name" value="Tryp_SPc"/>
    <property type="match status" value="1"/>
</dbReference>
<feature type="disulfide bond" evidence="3">
    <location>
        <begin position="297"/>
        <end position="312"/>
    </location>
</feature>
<keyword evidence="7" id="KW-1185">Reference proteome</keyword>
<dbReference type="Pfam" id="PF00057">
    <property type="entry name" value="Ldl_recept_a"/>
    <property type="match status" value="1"/>
</dbReference>
<name>A0ABM0GTD5_SACKO</name>
<dbReference type="Pfam" id="PF00089">
    <property type="entry name" value="Trypsin"/>
    <property type="match status" value="1"/>
</dbReference>
<evidence type="ECO:0000256" key="4">
    <source>
        <dbReference type="SAM" id="SignalP"/>
    </source>
</evidence>
<organism evidence="7 8">
    <name type="scientific">Saccoglossus kowalevskii</name>
    <name type="common">Acorn worm</name>
    <dbReference type="NCBI Taxonomy" id="10224"/>
    <lineage>
        <taxon>Eukaryota</taxon>
        <taxon>Metazoa</taxon>
        <taxon>Hemichordata</taxon>
        <taxon>Enteropneusta</taxon>
        <taxon>Harrimaniidae</taxon>
        <taxon>Saccoglossus</taxon>
    </lineage>
</organism>
<evidence type="ECO:0000256" key="1">
    <source>
        <dbReference type="ARBA" id="ARBA00022737"/>
    </source>
</evidence>
<evidence type="ECO:0000259" key="5">
    <source>
        <dbReference type="PROSITE" id="PS50240"/>
    </source>
</evidence>
<proteinExistence type="predicted"/>
<dbReference type="InterPro" id="IPR009003">
    <property type="entry name" value="Peptidase_S1_PA"/>
</dbReference>
<gene>
    <name evidence="8" type="primary">LOC100367128</name>
</gene>
<dbReference type="Proteomes" id="UP000694865">
    <property type="component" value="Unplaced"/>
</dbReference>
<dbReference type="RefSeq" id="XP_002736954.1">
    <property type="nucleotide sequence ID" value="XM_002736908.1"/>
</dbReference>
<dbReference type="PANTHER" id="PTHR24252">
    <property type="entry name" value="ACROSIN-RELATED"/>
    <property type="match status" value="1"/>
</dbReference>
<dbReference type="Pfam" id="PF00024">
    <property type="entry name" value="PAN_1"/>
    <property type="match status" value="1"/>
</dbReference>
<comment type="caution">
    <text evidence="3">Lacks conserved residue(s) required for the propagation of feature annotation.</text>
</comment>
<dbReference type="InterPro" id="IPR002172">
    <property type="entry name" value="LDrepeatLR_classA_rpt"/>
</dbReference>
<keyword evidence="2 3" id="KW-1015">Disulfide bond</keyword>
<keyword evidence="4" id="KW-0732">Signal</keyword>
<dbReference type="SUPFAM" id="SSF50494">
    <property type="entry name" value="Trypsin-like serine proteases"/>
    <property type="match status" value="1"/>
</dbReference>
<dbReference type="PROSITE" id="PS50948">
    <property type="entry name" value="PAN"/>
    <property type="match status" value="1"/>
</dbReference>
<dbReference type="SUPFAM" id="SSF57414">
    <property type="entry name" value="Hairpin loop containing domain-like"/>
    <property type="match status" value="1"/>
</dbReference>
<feature type="disulfide bond" evidence="3">
    <location>
        <begin position="285"/>
        <end position="303"/>
    </location>
</feature>
<feature type="signal peptide" evidence="4">
    <location>
        <begin position="1"/>
        <end position="20"/>
    </location>
</feature>
<dbReference type="PROSITE" id="PS50240">
    <property type="entry name" value="TRYPSIN_DOM"/>
    <property type="match status" value="1"/>
</dbReference>
<dbReference type="InterPro" id="IPR001254">
    <property type="entry name" value="Trypsin_dom"/>
</dbReference>
<dbReference type="CDD" id="cd01099">
    <property type="entry name" value="PAN_AP_HGF"/>
    <property type="match status" value="1"/>
</dbReference>
<dbReference type="InterPro" id="IPR043504">
    <property type="entry name" value="Peptidase_S1_PA_chymotrypsin"/>
</dbReference>
<evidence type="ECO:0000259" key="6">
    <source>
        <dbReference type="PROSITE" id="PS50948"/>
    </source>
</evidence>
<dbReference type="Gene3D" id="2.40.10.10">
    <property type="entry name" value="Trypsin-like serine proteases"/>
    <property type="match status" value="1"/>
</dbReference>
<dbReference type="InterPro" id="IPR003609">
    <property type="entry name" value="Pan_app"/>
</dbReference>
<dbReference type="PRINTS" id="PR00722">
    <property type="entry name" value="CHYMOTRYPSIN"/>
</dbReference>
<dbReference type="GeneID" id="100367128"/>
<dbReference type="InterPro" id="IPR036055">
    <property type="entry name" value="LDL_receptor-like_sf"/>
</dbReference>
<sequence>MRYILSLVGGLCLFLTPTTADCGTQTGYSETRKRVAGGNVVDDVYKWQWTGHLRFSGQDVCTVVLVDHMWALTSAQCILKWTDPTIFTVVLGDGYGTGIEQTFGVTEMMIHPLFDHATREYDACLLKLSTPASNFDPICVVDEAFDYTTFDECWLTGYGQITGGTFPSKMHEALMDQVNKETCYSIWKQWSVPITDNHICAGFPTEQIGACHGDAGAPLNCVRDGIWFLGGILSFGSGKCGAIPGIPDVYTKMSTVFTDFIENAVNGLTPLSRSFDCHHETEFRCASPQCISSLYRCDGYTFCLGNDDEKYCAAHVKYFNPTYMTSFSDTPAESIVTANVDECADRCLTSHGYVCHQFAFRKSDGQCDLRFEDYQEVSLVSMPGTMYFRLQEFGGHAQTIHPNLLGNGQFSTPRYFNHNSRRKLTQLNLMTEPGTNIQIHFDHFFDDPSHPECPLCKAELRVRLNGSSTNLVDECITESSSLPSSIIAPGNEVVLEWFTERPELTGIIGSFSTVVP</sequence>
<dbReference type="Gene3D" id="4.10.400.10">
    <property type="entry name" value="Low-density Lipoprotein Receptor"/>
    <property type="match status" value="1"/>
</dbReference>
<feature type="domain" description="Apple" evidence="6">
    <location>
        <begin position="312"/>
        <end position="392"/>
    </location>
</feature>
<feature type="domain" description="Peptidase S1" evidence="5">
    <location>
        <begin position="35"/>
        <end position="266"/>
    </location>
</feature>
<evidence type="ECO:0000313" key="7">
    <source>
        <dbReference type="Proteomes" id="UP000694865"/>
    </source>
</evidence>
<evidence type="ECO:0000256" key="3">
    <source>
        <dbReference type="PROSITE-ProRule" id="PRU00124"/>
    </source>
</evidence>
<dbReference type="SUPFAM" id="SSF57424">
    <property type="entry name" value="LDL receptor-like module"/>
    <property type="match status" value="1"/>
</dbReference>
<protein>
    <submittedName>
        <fullName evidence="8">Prostasin-like</fullName>
    </submittedName>
</protein>
<dbReference type="Gene3D" id="3.50.4.10">
    <property type="entry name" value="Hepatocyte Growth Factor"/>
    <property type="match status" value="1"/>
</dbReference>
<accession>A0ABM0GTD5</accession>
<dbReference type="SMART" id="SM00020">
    <property type="entry name" value="Tryp_SPc"/>
    <property type="match status" value="1"/>
</dbReference>
<keyword evidence="1" id="KW-0677">Repeat</keyword>
<dbReference type="PROSITE" id="PS50068">
    <property type="entry name" value="LDLRA_2"/>
    <property type="match status" value="1"/>
</dbReference>
<reference evidence="8" key="1">
    <citation type="submission" date="2025-08" db="UniProtKB">
        <authorList>
            <consortium name="RefSeq"/>
        </authorList>
    </citation>
    <scope>IDENTIFICATION</scope>
    <source>
        <tissue evidence="8">Testes</tissue>
    </source>
</reference>
<dbReference type="PANTHER" id="PTHR24252:SF7">
    <property type="entry name" value="HYALIN"/>
    <property type="match status" value="1"/>
</dbReference>
<evidence type="ECO:0000256" key="2">
    <source>
        <dbReference type="ARBA" id="ARBA00023157"/>
    </source>
</evidence>
<dbReference type="CDD" id="cd00112">
    <property type="entry name" value="LDLa"/>
    <property type="match status" value="1"/>
</dbReference>
<evidence type="ECO:0000313" key="8">
    <source>
        <dbReference type="RefSeq" id="XP_002736954.1"/>
    </source>
</evidence>
<feature type="chain" id="PRO_5046528960" evidence="4">
    <location>
        <begin position="21"/>
        <end position="516"/>
    </location>
</feature>